<reference evidence="2 3" key="1">
    <citation type="submission" date="2019-05" db="EMBL/GenBank/DDBJ databases">
        <title>Mikania micrantha, genome provides insights into the molecular mechanism of rapid growth.</title>
        <authorList>
            <person name="Liu B."/>
        </authorList>
    </citation>
    <scope>NUCLEOTIDE SEQUENCE [LARGE SCALE GENOMIC DNA]</scope>
    <source>
        <strain evidence="2">NLD-2019</strain>
        <tissue evidence="2">Leaf</tissue>
    </source>
</reference>
<sequence length="287" mass="31902">MKKINTEELKNLEDKLEIYGKKFVVFQGGVPVSGSASTIQQSDLIPDYIEDVEDTLRPESTDDKGFSISRASVLANYVFENRKPLLPEHGQANSSDKGARSLSQTEWEDRRMKGLCARWGQQFEPTPKCSVGKLLKIQNSMFDYQSATKQPQPKLLISPLSLPKLPTPPLPTKHLSSITESVNITTTLPDLEPDHATIEWLIKGCNHPLKEANWKDIDLYFRTEAIFRWVYDTGQQGRITRSGQTQLLLSVGKACCCGVEGINSKFKEVVKCSKNVGGGGVDAETSL</sequence>
<name>A0A5N6M890_9ASTR</name>
<dbReference type="Proteomes" id="UP000326396">
    <property type="component" value="Linkage Group LG6"/>
</dbReference>
<accession>A0A5N6M890</accession>
<protein>
    <submittedName>
        <fullName evidence="2">Uncharacterized protein</fullName>
    </submittedName>
</protein>
<evidence type="ECO:0000313" key="3">
    <source>
        <dbReference type="Proteomes" id="UP000326396"/>
    </source>
</evidence>
<feature type="compositionally biased region" description="Polar residues" evidence="1">
    <location>
        <begin position="91"/>
        <end position="105"/>
    </location>
</feature>
<keyword evidence="3" id="KW-1185">Reference proteome</keyword>
<dbReference type="AlphaFoldDB" id="A0A5N6M890"/>
<comment type="caution">
    <text evidence="2">The sequence shown here is derived from an EMBL/GenBank/DDBJ whole genome shotgun (WGS) entry which is preliminary data.</text>
</comment>
<feature type="region of interest" description="Disordered" evidence="1">
    <location>
        <begin position="86"/>
        <end position="106"/>
    </location>
</feature>
<evidence type="ECO:0000313" key="2">
    <source>
        <dbReference type="EMBL" id="KAD3336656.1"/>
    </source>
</evidence>
<gene>
    <name evidence="2" type="ORF">E3N88_32175</name>
</gene>
<dbReference type="EMBL" id="SZYD01000016">
    <property type="protein sequence ID" value="KAD3336656.1"/>
    <property type="molecule type" value="Genomic_DNA"/>
</dbReference>
<organism evidence="2 3">
    <name type="scientific">Mikania micrantha</name>
    <name type="common">bitter vine</name>
    <dbReference type="NCBI Taxonomy" id="192012"/>
    <lineage>
        <taxon>Eukaryota</taxon>
        <taxon>Viridiplantae</taxon>
        <taxon>Streptophyta</taxon>
        <taxon>Embryophyta</taxon>
        <taxon>Tracheophyta</taxon>
        <taxon>Spermatophyta</taxon>
        <taxon>Magnoliopsida</taxon>
        <taxon>eudicotyledons</taxon>
        <taxon>Gunneridae</taxon>
        <taxon>Pentapetalae</taxon>
        <taxon>asterids</taxon>
        <taxon>campanulids</taxon>
        <taxon>Asterales</taxon>
        <taxon>Asteraceae</taxon>
        <taxon>Asteroideae</taxon>
        <taxon>Heliantheae alliance</taxon>
        <taxon>Eupatorieae</taxon>
        <taxon>Mikania</taxon>
    </lineage>
</organism>
<evidence type="ECO:0000256" key="1">
    <source>
        <dbReference type="SAM" id="MobiDB-lite"/>
    </source>
</evidence>
<dbReference type="OrthoDB" id="1436686at2759"/>
<proteinExistence type="predicted"/>